<keyword evidence="4" id="KW-1003">Cell membrane</keyword>
<feature type="transmembrane region" description="Helical" evidence="10">
    <location>
        <begin position="45"/>
        <end position="67"/>
    </location>
</feature>
<comment type="function">
    <text evidence="1">Involved in a late step of protoheme IX synthesis.</text>
</comment>
<feature type="domain" description="HemY N-terminal" evidence="11">
    <location>
        <begin position="27"/>
        <end position="132"/>
    </location>
</feature>
<evidence type="ECO:0000256" key="1">
    <source>
        <dbReference type="ARBA" id="ARBA00002962"/>
    </source>
</evidence>
<comment type="subcellular location">
    <subcellularLocation>
        <location evidence="2">Cell inner membrane</location>
        <topology evidence="2">Multi-pass membrane protein</topology>
    </subcellularLocation>
</comment>
<keyword evidence="6 10" id="KW-0812">Transmembrane</keyword>
<protein>
    <submittedName>
        <fullName evidence="12">Protoheme IX synthesis protein HemY fused with protein prenyltransferase</fullName>
    </submittedName>
</protein>
<sequence>MVRLLLWLLGLCALAVGLVIAARQNDGFVLIQWSPWRIELSLNLFIVSLLLGVALLYSVFHFIDGLMRMPARAARYRARQRRRRAVTALRDAARLYFEGRYGHAQRSARVAVEGGESPGLAALIGARAAHAMREQTQADEWLRQAERFDELKTARLMTEADILTDRREFSEALERIDVLQSGGQRHVAALRLAMRARRGLADWSGLLRVVRLLQKHRALTPEQAAPVRRQAHLGALHDLDPAELDAYWKALPAAEREDAQVVRAMAEALVAAGQTAQARKLIESRLEQGWESSLLALYAHTDGGDALGRIAKAEAWLRDHPDDAELLLALGRLCRTQQLWGKAQSYLEAALAVQPSRVVHVELALLAEHLERPEKAQAHFRAAALMR</sequence>
<evidence type="ECO:0000313" key="13">
    <source>
        <dbReference type="Proteomes" id="UP000005019"/>
    </source>
</evidence>
<dbReference type="GO" id="GO:0016740">
    <property type="term" value="F:transferase activity"/>
    <property type="evidence" value="ECO:0007669"/>
    <property type="project" value="UniProtKB-KW"/>
</dbReference>
<keyword evidence="13" id="KW-1185">Reference proteome</keyword>
<dbReference type="RefSeq" id="WP_008064519.1">
    <property type="nucleotide sequence ID" value="NZ_AFHG01000059.1"/>
</dbReference>
<accession>F5RHP8</accession>
<evidence type="ECO:0000313" key="12">
    <source>
        <dbReference type="EMBL" id="EGK69880.1"/>
    </source>
</evidence>
<dbReference type="NCBIfam" id="TIGR00540">
    <property type="entry name" value="TPR_hemY_coli"/>
    <property type="match status" value="1"/>
</dbReference>
<evidence type="ECO:0000256" key="6">
    <source>
        <dbReference type="ARBA" id="ARBA00022692"/>
    </source>
</evidence>
<keyword evidence="5" id="KW-0997">Cell inner membrane</keyword>
<dbReference type="SUPFAM" id="SSF48452">
    <property type="entry name" value="TPR-like"/>
    <property type="match status" value="1"/>
</dbReference>
<gene>
    <name evidence="12" type="ORF">METUNv1_03846</name>
</gene>
<evidence type="ECO:0000256" key="4">
    <source>
        <dbReference type="ARBA" id="ARBA00022475"/>
    </source>
</evidence>
<keyword evidence="8 10" id="KW-0472">Membrane</keyword>
<evidence type="ECO:0000256" key="3">
    <source>
        <dbReference type="ARBA" id="ARBA00004744"/>
    </source>
</evidence>
<evidence type="ECO:0000256" key="10">
    <source>
        <dbReference type="SAM" id="Phobius"/>
    </source>
</evidence>
<dbReference type="eggNOG" id="COG3071">
    <property type="taxonomic scope" value="Bacteria"/>
</dbReference>
<dbReference type="GO" id="GO:0042168">
    <property type="term" value="P:heme metabolic process"/>
    <property type="evidence" value="ECO:0007669"/>
    <property type="project" value="InterPro"/>
</dbReference>
<dbReference type="GO" id="GO:0005886">
    <property type="term" value="C:plasma membrane"/>
    <property type="evidence" value="ECO:0007669"/>
    <property type="project" value="UniProtKB-SubCell"/>
</dbReference>
<dbReference type="AlphaFoldDB" id="F5RHP8"/>
<organism evidence="12 13">
    <name type="scientific">Methyloversatilis universalis (strain ATCC BAA-1314 / DSM 25237 / JCM 13912 / CCUG 52030 / FAM5)</name>
    <dbReference type="NCBI Taxonomy" id="1000565"/>
    <lineage>
        <taxon>Bacteria</taxon>
        <taxon>Pseudomonadati</taxon>
        <taxon>Pseudomonadota</taxon>
        <taxon>Betaproteobacteria</taxon>
        <taxon>Nitrosomonadales</taxon>
        <taxon>Sterolibacteriaceae</taxon>
        <taxon>Methyloversatilis</taxon>
    </lineage>
</organism>
<dbReference type="EMBL" id="AFHG01000059">
    <property type="protein sequence ID" value="EGK69880.1"/>
    <property type="molecule type" value="Genomic_DNA"/>
</dbReference>
<evidence type="ECO:0000256" key="2">
    <source>
        <dbReference type="ARBA" id="ARBA00004429"/>
    </source>
</evidence>
<proteinExistence type="predicted"/>
<dbReference type="InterPro" id="IPR010817">
    <property type="entry name" value="HemY_N"/>
</dbReference>
<evidence type="ECO:0000259" key="11">
    <source>
        <dbReference type="Pfam" id="PF07219"/>
    </source>
</evidence>
<comment type="caution">
    <text evidence="12">The sequence shown here is derived from an EMBL/GenBank/DDBJ whole genome shotgun (WGS) entry which is preliminary data.</text>
</comment>
<reference evidence="12 13" key="1">
    <citation type="journal article" date="2011" name="J. Bacteriol.">
        <title>Genome sequence of Methyloversatilis universalis FAM5T, a methylotrophic representative of the order Rhodocyclales.</title>
        <authorList>
            <person name="Kittichotirat W."/>
            <person name="Good N.M."/>
            <person name="Hall R."/>
            <person name="Bringel F."/>
            <person name="Lajus A."/>
            <person name="Medigue C."/>
            <person name="Smalley N.E."/>
            <person name="Beck D."/>
            <person name="Bumgarner R."/>
            <person name="Vuilleumier S."/>
            <person name="Kalyuzhnaya M.G."/>
        </authorList>
    </citation>
    <scope>NUCLEOTIDE SEQUENCE [LARGE SCALE GENOMIC DNA]</scope>
    <source>
        <strain evidence="13">ATCC BAA-1314 / JCM 13912 / FAM5</strain>
    </source>
</reference>
<evidence type="ECO:0000256" key="9">
    <source>
        <dbReference type="ARBA" id="ARBA00023244"/>
    </source>
</evidence>
<name>F5RHP8_METUF</name>
<evidence type="ECO:0000256" key="7">
    <source>
        <dbReference type="ARBA" id="ARBA00022989"/>
    </source>
</evidence>
<dbReference type="Pfam" id="PF07219">
    <property type="entry name" value="HemY_N"/>
    <property type="match status" value="1"/>
</dbReference>
<dbReference type="InterPro" id="IPR005254">
    <property type="entry name" value="Heme_biosyn_assoc_TPR_pro"/>
</dbReference>
<keyword evidence="12" id="KW-0808">Transferase</keyword>
<dbReference type="InterPro" id="IPR011990">
    <property type="entry name" value="TPR-like_helical_dom_sf"/>
</dbReference>
<keyword evidence="7 10" id="KW-1133">Transmembrane helix</keyword>
<dbReference type="Proteomes" id="UP000005019">
    <property type="component" value="Unassembled WGS sequence"/>
</dbReference>
<keyword evidence="9" id="KW-0627">Porphyrin biosynthesis</keyword>
<dbReference type="GO" id="GO:0006779">
    <property type="term" value="P:porphyrin-containing compound biosynthetic process"/>
    <property type="evidence" value="ECO:0007669"/>
    <property type="project" value="UniProtKB-KW"/>
</dbReference>
<evidence type="ECO:0000256" key="8">
    <source>
        <dbReference type="ARBA" id="ARBA00023136"/>
    </source>
</evidence>
<dbReference type="Gene3D" id="1.25.40.10">
    <property type="entry name" value="Tetratricopeptide repeat domain"/>
    <property type="match status" value="1"/>
</dbReference>
<evidence type="ECO:0000256" key="5">
    <source>
        <dbReference type="ARBA" id="ARBA00022519"/>
    </source>
</evidence>
<comment type="pathway">
    <text evidence="3">Porphyrin-containing compound metabolism; protoheme biosynthesis.</text>
</comment>
<dbReference type="UniPathway" id="UPA00252"/>
<dbReference type="OrthoDB" id="7053339at2"/>
<dbReference type="STRING" id="1000565.METUNv1_03846"/>